<dbReference type="PROSITE" id="PS51296">
    <property type="entry name" value="RIESKE"/>
    <property type="match status" value="1"/>
</dbReference>
<protein>
    <submittedName>
        <fullName evidence="7">Carbazole dioxygenase</fullName>
    </submittedName>
</protein>
<reference evidence="7" key="1">
    <citation type="submission" date="2019-02" db="EMBL/GenBank/DDBJ databases">
        <authorList>
            <person name="Li S.-H."/>
        </authorList>
    </citation>
    <scope>NUCLEOTIDE SEQUENCE</scope>
    <source>
        <strain evidence="7">IMCC8485</strain>
    </source>
</reference>
<evidence type="ECO:0000256" key="2">
    <source>
        <dbReference type="ARBA" id="ARBA00022723"/>
    </source>
</evidence>
<dbReference type="SUPFAM" id="SSF55961">
    <property type="entry name" value="Bet v1-like"/>
    <property type="match status" value="1"/>
</dbReference>
<dbReference type="SUPFAM" id="SSF50022">
    <property type="entry name" value="ISP domain"/>
    <property type="match status" value="1"/>
</dbReference>
<dbReference type="Pfam" id="PF11723">
    <property type="entry name" value="Aromatic_hydrox"/>
    <property type="match status" value="1"/>
</dbReference>
<dbReference type="RefSeq" id="WP_279254125.1">
    <property type="nucleotide sequence ID" value="NZ_SHNP01000008.1"/>
</dbReference>
<dbReference type="Proteomes" id="UP001143307">
    <property type="component" value="Unassembled WGS sequence"/>
</dbReference>
<keyword evidence="3" id="KW-0560">Oxidoreductase</keyword>
<keyword evidence="8" id="KW-1185">Reference proteome</keyword>
<evidence type="ECO:0000259" key="6">
    <source>
        <dbReference type="PROSITE" id="PS51296"/>
    </source>
</evidence>
<dbReference type="InterPro" id="IPR017941">
    <property type="entry name" value="Rieske_2Fe-2S"/>
</dbReference>
<keyword evidence="4" id="KW-0408">Iron</keyword>
<dbReference type="CDD" id="cd08878">
    <property type="entry name" value="RHO_alpha_C_DMO-like"/>
    <property type="match status" value="1"/>
</dbReference>
<sequence>MEMVNEDVLRKTKQWRGYVQAKLGFRNHWYPIFFSSEVNEGKPVSTKLLGENILINRIDGDVFVIKDRCLHRGVPLSQKLECYTKDTITCWYHAWTYQWKDGLLCDILTDPGSRRVGKLKLKTYTAQEAKGLIFVFMGDIDPPPLSHDVPPNFLDDNMAIHGIKTKVNSNWRMGAENGFDSTHVFIHKDSQMMPENETVVPLGFSPNRGEENKMVTLVKGDEGPTGVFDNLGAHSRPIFEGTIQGEPVVHSVMGGDKRIALQISIWLPGALKVDPFPDPSLIQFEWYVPRDETSHWYFRTLGRRVENPVEEAAYEKEFHEHWKPLSLHGFNDDDIWAREAMQTFYEDDWGWVNEQLFEADRNIIAWRKLASEMNRGIQSPSDL</sequence>
<dbReference type="Gene3D" id="3.90.380.10">
    <property type="entry name" value="Naphthalene 1,2-dioxygenase Alpha Subunit, Chain A, domain 1"/>
    <property type="match status" value="1"/>
</dbReference>
<dbReference type="Gene3D" id="2.20.25.680">
    <property type="match status" value="1"/>
</dbReference>
<keyword evidence="5" id="KW-0411">Iron-sulfur</keyword>
<accession>A0ABT3SZQ9</accession>
<name>A0ABT3SZQ9_9GAMM</name>
<keyword evidence="1" id="KW-0001">2Fe-2S</keyword>
<evidence type="ECO:0000256" key="5">
    <source>
        <dbReference type="ARBA" id="ARBA00023014"/>
    </source>
</evidence>
<dbReference type="InterPro" id="IPR050584">
    <property type="entry name" value="Cholesterol_7-desaturase"/>
</dbReference>
<keyword evidence="7" id="KW-0223">Dioxygenase</keyword>
<evidence type="ECO:0000256" key="1">
    <source>
        <dbReference type="ARBA" id="ARBA00022714"/>
    </source>
</evidence>
<dbReference type="InterPro" id="IPR021028">
    <property type="entry name" value="Homotrim_ring_OHase_catalytic"/>
</dbReference>
<dbReference type="EMBL" id="SHNP01000008">
    <property type="protein sequence ID" value="MCX2975486.1"/>
    <property type="molecule type" value="Genomic_DNA"/>
</dbReference>
<evidence type="ECO:0000256" key="3">
    <source>
        <dbReference type="ARBA" id="ARBA00023002"/>
    </source>
</evidence>
<organism evidence="7 8">
    <name type="scientific">Candidatus Seongchinamella marina</name>
    <dbReference type="NCBI Taxonomy" id="2518990"/>
    <lineage>
        <taxon>Bacteria</taxon>
        <taxon>Pseudomonadati</taxon>
        <taxon>Pseudomonadota</taxon>
        <taxon>Gammaproteobacteria</taxon>
        <taxon>Cellvibrionales</taxon>
        <taxon>Halieaceae</taxon>
        <taxon>Seongchinamella</taxon>
    </lineage>
</organism>
<evidence type="ECO:0000313" key="8">
    <source>
        <dbReference type="Proteomes" id="UP001143307"/>
    </source>
</evidence>
<dbReference type="PANTHER" id="PTHR21266:SF60">
    <property type="entry name" value="3-KETOSTEROID-9-ALPHA-MONOOXYGENASE, OXYGENASE COMPONENT"/>
    <property type="match status" value="1"/>
</dbReference>
<comment type="caution">
    <text evidence="7">The sequence shown here is derived from an EMBL/GenBank/DDBJ whole genome shotgun (WGS) entry which is preliminary data.</text>
</comment>
<dbReference type="Gene3D" id="2.20.25.10">
    <property type="match status" value="1"/>
</dbReference>
<dbReference type="PANTHER" id="PTHR21266">
    <property type="entry name" value="IRON-SULFUR DOMAIN CONTAINING PROTEIN"/>
    <property type="match status" value="1"/>
</dbReference>
<dbReference type="GO" id="GO:0051213">
    <property type="term" value="F:dioxygenase activity"/>
    <property type="evidence" value="ECO:0007669"/>
    <property type="project" value="UniProtKB-KW"/>
</dbReference>
<proteinExistence type="predicted"/>
<evidence type="ECO:0000313" key="7">
    <source>
        <dbReference type="EMBL" id="MCX2975486.1"/>
    </source>
</evidence>
<keyword evidence="2" id="KW-0479">Metal-binding</keyword>
<feature type="domain" description="Rieske" evidence="6">
    <location>
        <begin position="29"/>
        <end position="135"/>
    </location>
</feature>
<gene>
    <name evidence="7" type="ORF">EYC87_18045</name>
</gene>
<evidence type="ECO:0000256" key="4">
    <source>
        <dbReference type="ARBA" id="ARBA00023004"/>
    </source>
</evidence>
<dbReference type="InterPro" id="IPR036922">
    <property type="entry name" value="Rieske_2Fe-2S_sf"/>
</dbReference>
<dbReference type="Pfam" id="PF00355">
    <property type="entry name" value="Rieske"/>
    <property type="match status" value="1"/>
</dbReference>